<comment type="caution">
    <text evidence="9">The sequence shown here is derived from an EMBL/GenBank/DDBJ whole genome shotgun (WGS) entry which is preliminary data.</text>
</comment>
<comment type="catalytic activity">
    <reaction evidence="1">
        <text>a phosphate monoester + H2O = an alcohol + phosphate</text>
        <dbReference type="Rhea" id="RHEA:15017"/>
        <dbReference type="ChEBI" id="CHEBI:15377"/>
        <dbReference type="ChEBI" id="CHEBI:30879"/>
        <dbReference type="ChEBI" id="CHEBI:43474"/>
        <dbReference type="ChEBI" id="CHEBI:67140"/>
        <dbReference type="EC" id="3.1.3.2"/>
    </reaction>
</comment>
<accession>A0AAD1UR55</accession>
<evidence type="ECO:0000313" key="10">
    <source>
        <dbReference type="Proteomes" id="UP001295684"/>
    </source>
</evidence>
<dbReference type="PANTHER" id="PTHR11567">
    <property type="entry name" value="ACID PHOSPHATASE-RELATED"/>
    <property type="match status" value="1"/>
</dbReference>
<keyword evidence="3 8" id="KW-0732">Signal</keyword>
<evidence type="ECO:0000256" key="7">
    <source>
        <dbReference type="SAM" id="Phobius"/>
    </source>
</evidence>
<dbReference type="InterPro" id="IPR050645">
    <property type="entry name" value="Histidine_acid_phosphatase"/>
</dbReference>
<proteinExistence type="inferred from homology"/>
<protein>
    <submittedName>
        <fullName evidence="9">Uncharacterized protein</fullName>
    </submittedName>
</protein>
<dbReference type="Gene3D" id="3.40.50.1240">
    <property type="entry name" value="Phosphoglycerate mutase-like"/>
    <property type="match status" value="1"/>
</dbReference>
<comment type="similarity">
    <text evidence="2">Belongs to the histidine acid phosphatase family.</text>
</comment>
<dbReference type="SUPFAM" id="SSF53254">
    <property type="entry name" value="Phosphoglycerate mutase-like"/>
    <property type="match status" value="1"/>
</dbReference>
<dbReference type="PROSITE" id="PS51257">
    <property type="entry name" value="PROKAR_LIPOPROTEIN"/>
    <property type="match status" value="1"/>
</dbReference>
<keyword evidence="7" id="KW-1133">Transmembrane helix</keyword>
<dbReference type="Pfam" id="PF00328">
    <property type="entry name" value="His_Phos_2"/>
    <property type="match status" value="1"/>
</dbReference>
<evidence type="ECO:0000313" key="9">
    <source>
        <dbReference type="EMBL" id="CAI2369510.1"/>
    </source>
</evidence>
<evidence type="ECO:0000256" key="3">
    <source>
        <dbReference type="ARBA" id="ARBA00022729"/>
    </source>
</evidence>
<keyword evidence="6" id="KW-0325">Glycoprotein</keyword>
<keyword evidence="7" id="KW-0812">Transmembrane</keyword>
<gene>
    <name evidence="9" type="ORF">ECRASSUSDP1_LOCUS10811</name>
</gene>
<dbReference type="AlphaFoldDB" id="A0AAD1UR55"/>
<dbReference type="InterPro" id="IPR000560">
    <property type="entry name" value="His_Pase_clade-2"/>
</dbReference>
<evidence type="ECO:0000256" key="1">
    <source>
        <dbReference type="ARBA" id="ARBA00000032"/>
    </source>
</evidence>
<evidence type="ECO:0000256" key="6">
    <source>
        <dbReference type="ARBA" id="ARBA00023180"/>
    </source>
</evidence>
<keyword evidence="7" id="KW-0472">Membrane</keyword>
<evidence type="ECO:0000256" key="2">
    <source>
        <dbReference type="ARBA" id="ARBA00005375"/>
    </source>
</evidence>
<dbReference type="Proteomes" id="UP001295684">
    <property type="component" value="Unassembled WGS sequence"/>
</dbReference>
<dbReference type="InterPro" id="IPR029033">
    <property type="entry name" value="His_PPase_superfam"/>
</dbReference>
<dbReference type="PANTHER" id="PTHR11567:SF211">
    <property type="entry name" value="PROSTATIC ACID PHOSPHATASE"/>
    <property type="match status" value="1"/>
</dbReference>
<evidence type="ECO:0000256" key="4">
    <source>
        <dbReference type="ARBA" id="ARBA00022801"/>
    </source>
</evidence>
<organism evidence="9 10">
    <name type="scientific">Euplotes crassus</name>
    <dbReference type="NCBI Taxonomy" id="5936"/>
    <lineage>
        <taxon>Eukaryota</taxon>
        <taxon>Sar</taxon>
        <taxon>Alveolata</taxon>
        <taxon>Ciliophora</taxon>
        <taxon>Intramacronucleata</taxon>
        <taxon>Spirotrichea</taxon>
        <taxon>Hypotrichia</taxon>
        <taxon>Euplotida</taxon>
        <taxon>Euplotidae</taxon>
        <taxon>Moneuplotes</taxon>
    </lineage>
</organism>
<name>A0AAD1UR55_EUPCR</name>
<keyword evidence="10" id="KW-1185">Reference proteome</keyword>
<keyword evidence="4" id="KW-0378">Hydrolase</keyword>
<reference evidence="9" key="1">
    <citation type="submission" date="2023-07" db="EMBL/GenBank/DDBJ databases">
        <authorList>
            <consortium name="AG Swart"/>
            <person name="Singh M."/>
            <person name="Singh A."/>
            <person name="Seah K."/>
            <person name="Emmerich C."/>
        </authorList>
    </citation>
    <scope>NUCLEOTIDE SEQUENCE</scope>
    <source>
        <strain evidence="9">DP1</strain>
    </source>
</reference>
<keyword evidence="5" id="KW-1015">Disulfide bond</keyword>
<feature type="chain" id="PRO_5041952872" evidence="8">
    <location>
        <begin position="19"/>
        <end position="461"/>
    </location>
</feature>
<feature type="signal peptide" evidence="8">
    <location>
        <begin position="1"/>
        <end position="18"/>
    </location>
</feature>
<dbReference type="GO" id="GO:0003993">
    <property type="term" value="F:acid phosphatase activity"/>
    <property type="evidence" value="ECO:0007669"/>
    <property type="project" value="UniProtKB-EC"/>
</dbReference>
<dbReference type="CDD" id="cd07061">
    <property type="entry name" value="HP_HAP_like"/>
    <property type="match status" value="1"/>
</dbReference>
<sequence length="461" mass="53246">MKLLLVLVVSILFGCAESFKVQSDSGDTESFSDSSAEDQLLLMIQMTRHGARSTISTRKEPNVNTKDWEMGLGELTPSGERQHYLLGNKQRRKFITDEIHHLSEDFDPREVYVISTNYNRTIMSAYSENQGWYPLGSVEEVLPEQKNTALPPFEIDNIEETLNDLGNDPTMHGYQPIPIHVGGDDFAHIFQAHDAKTCPVVNQFAQKVRDEAKFTEINEKYKDNILKQIRENWEVDEDLDFKSVGHLADQFYTAYFDDRLVQKYQLPVETVDKIMADQFYYFNFYFDEMVRIATSNFLNFLYSTFDAKILSTLTDMDDVNWIKSKKLIYISAHDSTAAAVLSGIEQKQEYQPFYATHNLIQLWKKAGTNGDKDEDYYVKWIYNDKALNINNKCDEEGRCPYDLLKEYLKSREYQGDDWLAACKGTQSNWLGGYHIILSTFGGVVALGFVSYLMMKKFMIHS</sequence>
<evidence type="ECO:0000256" key="5">
    <source>
        <dbReference type="ARBA" id="ARBA00023157"/>
    </source>
</evidence>
<evidence type="ECO:0000256" key="8">
    <source>
        <dbReference type="SAM" id="SignalP"/>
    </source>
</evidence>
<feature type="transmembrane region" description="Helical" evidence="7">
    <location>
        <begin position="432"/>
        <end position="454"/>
    </location>
</feature>
<dbReference type="EMBL" id="CAMPGE010010662">
    <property type="protein sequence ID" value="CAI2369510.1"/>
    <property type="molecule type" value="Genomic_DNA"/>
</dbReference>